<dbReference type="EMBL" id="KI926305">
    <property type="protein sequence ID" value="ETW38496.1"/>
    <property type="molecule type" value="Genomic_DNA"/>
</dbReference>
<name>A0A024WE63_PLAFA</name>
<dbReference type="AlphaFoldDB" id="A0A024WE63"/>
<accession>A0A024WE63</accession>
<evidence type="ECO:0000313" key="2">
    <source>
        <dbReference type="Proteomes" id="UP000030708"/>
    </source>
</evidence>
<organism evidence="1 2">
    <name type="scientific">Plasmodium falciparum Tanzania</name>
    <name type="common">2000708</name>
    <dbReference type="NCBI Taxonomy" id="1036725"/>
    <lineage>
        <taxon>Eukaryota</taxon>
        <taxon>Sar</taxon>
        <taxon>Alveolata</taxon>
        <taxon>Apicomplexa</taxon>
        <taxon>Aconoidasida</taxon>
        <taxon>Haemosporida</taxon>
        <taxon>Plasmodiidae</taxon>
        <taxon>Plasmodium</taxon>
        <taxon>Plasmodium (Laverania)</taxon>
    </lineage>
</organism>
<evidence type="ECO:0000313" key="1">
    <source>
        <dbReference type="EMBL" id="ETW38496.1"/>
    </source>
</evidence>
<proteinExistence type="predicted"/>
<dbReference type="OrthoDB" id="406782at2759"/>
<sequence length="139" mass="17281">MYRNIKYYFLTNWKRTYRHYSRKQNINNLSNKIKDPYSDLYKSSMYGNNFKILPNKKTKSREYEIIKTSNNTYSYTSPYPPNINYTLTPYPESSKKMYYENRKYIMKYKNVEYIPIKRLTYKNASKKTNWNTYYIRMEK</sequence>
<reference evidence="1 2" key="1">
    <citation type="submission" date="2013-02" db="EMBL/GenBank/DDBJ databases">
        <title>The Genome Annotation of Plasmodium falciparum Tanzania (2000708).</title>
        <authorList>
            <consortium name="The Broad Institute Genome Sequencing Platform"/>
            <consortium name="The Broad Institute Genome Sequencing Center for Infectious Disease"/>
            <person name="Neafsey D."/>
            <person name="Hoffman S."/>
            <person name="Volkman S."/>
            <person name="Rosenthal P."/>
            <person name="Walker B."/>
            <person name="Young S.K."/>
            <person name="Zeng Q."/>
            <person name="Gargeya S."/>
            <person name="Fitzgerald M."/>
            <person name="Haas B."/>
            <person name="Abouelleil A."/>
            <person name="Allen A.W."/>
            <person name="Alvarado L."/>
            <person name="Arachchi H.M."/>
            <person name="Berlin A.M."/>
            <person name="Chapman S.B."/>
            <person name="Gainer-Dewar J."/>
            <person name="Goldberg J."/>
            <person name="Griggs A."/>
            <person name="Gujja S."/>
            <person name="Hansen M."/>
            <person name="Howarth C."/>
            <person name="Imamovic A."/>
            <person name="Ireland A."/>
            <person name="Larimer J."/>
            <person name="McCowan C."/>
            <person name="Murphy C."/>
            <person name="Pearson M."/>
            <person name="Poon T.W."/>
            <person name="Priest M."/>
            <person name="Roberts A."/>
            <person name="Saif S."/>
            <person name="Shea T."/>
            <person name="Sisk P."/>
            <person name="Sykes S."/>
            <person name="Wortman J."/>
            <person name="Nusbaum C."/>
            <person name="Birren B."/>
        </authorList>
    </citation>
    <scope>NUCLEOTIDE SEQUENCE [LARGE SCALE GENOMIC DNA]</scope>
    <source>
        <strain evidence="2">Tanzania (2000708)</strain>
    </source>
</reference>
<reference evidence="1 2" key="2">
    <citation type="submission" date="2013-02" db="EMBL/GenBank/DDBJ databases">
        <title>The Genome Sequence of Plasmodium falciparum Tanzania (2000708).</title>
        <authorList>
            <consortium name="The Broad Institute Genome Sequencing Platform"/>
            <consortium name="The Broad Institute Genome Sequencing Center for Infectious Disease"/>
            <person name="Neafsey D."/>
            <person name="Cheeseman I."/>
            <person name="Volkman S."/>
            <person name="Adams J."/>
            <person name="Walker B."/>
            <person name="Young S.K."/>
            <person name="Zeng Q."/>
            <person name="Gargeya S."/>
            <person name="Fitzgerald M."/>
            <person name="Haas B."/>
            <person name="Abouelleil A."/>
            <person name="Alvarado L."/>
            <person name="Arachchi H.M."/>
            <person name="Berlin A.M."/>
            <person name="Chapman S.B."/>
            <person name="Dewar J."/>
            <person name="Goldberg J."/>
            <person name="Griggs A."/>
            <person name="Gujja S."/>
            <person name="Hansen M."/>
            <person name="Howarth C."/>
            <person name="Imamovic A."/>
            <person name="Larimer J."/>
            <person name="McCowan C."/>
            <person name="Murphy C."/>
            <person name="Neiman D."/>
            <person name="Pearson M."/>
            <person name="Priest M."/>
            <person name="Roberts A."/>
            <person name="Saif S."/>
            <person name="Shea T."/>
            <person name="Sisk P."/>
            <person name="Sykes S."/>
            <person name="Wortman J."/>
            <person name="Nusbaum C."/>
            <person name="Birren B."/>
        </authorList>
    </citation>
    <scope>NUCLEOTIDE SEQUENCE [LARGE SCALE GENOMIC DNA]</scope>
    <source>
        <strain evidence="2">Tanzania (2000708)</strain>
    </source>
</reference>
<dbReference type="eggNOG" id="ENOG502SYEX">
    <property type="taxonomic scope" value="Eukaryota"/>
</dbReference>
<protein>
    <submittedName>
        <fullName evidence="1">Uncharacterized protein</fullName>
    </submittedName>
</protein>
<dbReference type="Proteomes" id="UP000030708">
    <property type="component" value="Unassembled WGS sequence"/>
</dbReference>
<gene>
    <name evidence="1" type="ORF">PFTANZ_00760</name>
</gene>